<feature type="domain" description="SAM" evidence="7">
    <location>
        <begin position="159"/>
        <end position="224"/>
    </location>
</feature>
<organism evidence="8 9">
    <name type="scientific">Brassica cretica</name>
    <name type="common">Mustard</name>
    <dbReference type="NCBI Taxonomy" id="69181"/>
    <lineage>
        <taxon>Eukaryota</taxon>
        <taxon>Viridiplantae</taxon>
        <taxon>Streptophyta</taxon>
        <taxon>Embryophyta</taxon>
        <taxon>Tracheophyta</taxon>
        <taxon>Spermatophyta</taxon>
        <taxon>Magnoliopsida</taxon>
        <taxon>eudicotyledons</taxon>
        <taxon>Gunneridae</taxon>
        <taxon>Pentapetalae</taxon>
        <taxon>rosids</taxon>
        <taxon>malvids</taxon>
        <taxon>Brassicales</taxon>
        <taxon>Brassicaceae</taxon>
        <taxon>Brassiceae</taxon>
        <taxon>Brassica</taxon>
    </lineage>
</organism>
<evidence type="ECO:0000313" key="8">
    <source>
        <dbReference type="EMBL" id="KAF2554054.1"/>
    </source>
</evidence>
<dbReference type="Gene3D" id="1.10.150.50">
    <property type="entry name" value="Transcription Factor, Ets-1"/>
    <property type="match status" value="3"/>
</dbReference>
<feature type="transmembrane region" description="Helical" evidence="6">
    <location>
        <begin position="37"/>
        <end position="61"/>
    </location>
</feature>
<dbReference type="Pfam" id="PF00536">
    <property type="entry name" value="SAM_1"/>
    <property type="match status" value="3"/>
</dbReference>
<evidence type="ECO:0000313" key="9">
    <source>
        <dbReference type="Proteomes" id="UP000712281"/>
    </source>
</evidence>
<dbReference type="SUPFAM" id="SSF47769">
    <property type="entry name" value="SAM/Pointed domain"/>
    <property type="match status" value="3"/>
</dbReference>
<protein>
    <recommendedName>
        <fullName evidence="7">SAM domain-containing protein</fullName>
    </recommendedName>
</protein>
<comment type="subcellular location">
    <subcellularLocation>
        <location evidence="1">Membrane</location>
        <topology evidence="1">Multi-pass membrane protein</topology>
    </subcellularLocation>
</comment>
<evidence type="ECO:0000256" key="1">
    <source>
        <dbReference type="ARBA" id="ARBA00004141"/>
    </source>
</evidence>
<feature type="region of interest" description="Disordered" evidence="5">
    <location>
        <begin position="1"/>
        <end position="25"/>
    </location>
</feature>
<dbReference type="GO" id="GO:0042721">
    <property type="term" value="C:TIM22 mitochondrial import inner membrane insertion complex"/>
    <property type="evidence" value="ECO:0007669"/>
    <property type="project" value="InterPro"/>
</dbReference>
<dbReference type="GO" id="GO:0045036">
    <property type="term" value="P:protein targeting to chloroplast"/>
    <property type="evidence" value="ECO:0007669"/>
    <property type="project" value="TreeGrafter"/>
</dbReference>
<dbReference type="Proteomes" id="UP000712281">
    <property type="component" value="Unassembled WGS sequence"/>
</dbReference>
<reference evidence="8" key="1">
    <citation type="submission" date="2019-12" db="EMBL/GenBank/DDBJ databases">
        <title>Genome sequencing and annotation of Brassica cretica.</title>
        <authorList>
            <person name="Studholme D.J."/>
            <person name="Sarris P.F."/>
        </authorList>
    </citation>
    <scope>NUCLEOTIDE SEQUENCE</scope>
    <source>
        <strain evidence="8">PFS-001/15</strain>
        <tissue evidence="8">Leaf</tissue>
    </source>
</reference>
<dbReference type="GO" id="GO:0045039">
    <property type="term" value="P:protein insertion into mitochondrial inner membrane"/>
    <property type="evidence" value="ECO:0007669"/>
    <property type="project" value="InterPro"/>
</dbReference>
<dbReference type="GO" id="GO:0009706">
    <property type="term" value="C:chloroplast inner membrane"/>
    <property type="evidence" value="ECO:0007669"/>
    <property type="project" value="TreeGrafter"/>
</dbReference>
<accession>A0A8S9HB12</accession>
<gene>
    <name evidence="8" type="ORF">F2Q68_00036219</name>
</gene>
<keyword evidence="2 6" id="KW-0812">Transmembrane</keyword>
<feature type="domain" description="SAM" evidence="7">
    <location>
        <begin position="326"/>
        <end position="391"/>
    </location>
</feature>
<keyword evidence="3 6" id="KW-1133">Transmembrane helix</keyword>
<dbReference type="AlphaFoldDB" id="A0A8S9HB12"/>
<dbReference type="InterPro" id="IPR013761">
    <property type="entry name" value="SAM/pointed_sf"/>
</dbReference>
<proteinExistence type="predicted"/>
<name>A0A8S9HB12_BRACR</name>
<dbReference type="InterPro" id="IPR039175">
    <property type="entry name" value="TIM22"/>
</dbReference>
<evidence type="ECO:0000256" key="6">
    <source>
        <dbReference type="SAM" id="Phobius"/>
    </source>
</evidence>
<evidence type="ECO:0000256" key="5">
    <source>
        <dbReference type="SAM" id="MobiDB-lite"/>
    </source>
</evidence>
<feature type="domain" description="SAM" evidence="7">
    <location>
        <begin position="439"/>
        <end position="504"/>
    </location>
</feature>
<dbReference type="PANTHER" id="PTHR14110">
    <property type="entry name" value="MITOCHONDRIAL IMPORT INNER MEMBRANE TRANSLOCASE SUBUNIT TIM22"/>
    <property type="match status" value="1"/>
</dbReference>
<dbReference type="EMBL" id="QGKW02001988">
    <property type="protein sequence ID" value="KAF2554054.1"/>
    <property type="molecule type" value="Genomic_DNA"/>
</dbReference>
<comment type="caution">
    <text evidence="8">The sequence shown here is derived from an EMBL/GenBank/DDBJ whole genome shotgun (WGS) entry which is preliminary data.</text>
</comment>
<evidence type="ECO:0000256" key="4">
    <source>
        <dbReference type="ARBA" id="ARBA00023136"/>
    </source>
</evidence>
<evidence type="ECO:0000256" key="3">
    <source>
        <dbReference type="ARBA" id="ARBA00022989"/>
    </source>
</evidence>
<evidence type="ECO:0000259" key="7">
    <source>
        <dbReference type="SMART" id="SM00454"/>
    </source>
</evidence>
<dbReference type="SMART" id="SM00454">
    <property type="entry name" value="SAM"/>
    <property type="match status" value="3"/>
</dbReference>
<dbReference type="CDD" id="cd09487">
    <property type="entry name" value="SAM_superfamily"/>
    <property type="match status" value="3"/>
</dbReference>
<sequence>MAIMGGEERRVTSGGDTMEHSSRKEISPTQYKVIETVFMTAFGGVSGAVLGGIVGTVIMAPMARRYPRALAALRRTQYARSYALEGSAVLAAWFGIESIMRGIRGKDDLTSDMVSSSGGGLAYSFAMKGLKGQPAHALFNSAYYAAFSGTIETIKSRNAQDAFYTETRAMLSKLRLEEYEKNFKKGHLTDPTLPLLTDSVLQEVNIPPGPRLLILDHIQRFEYKLLYSYMDQRYGLYPTMYARMCGRDFSACLAAWSGIESIMKGIRGKHDLTSELVSASGGGLALSFVSKGLKVNPAHALSYAAGFAFLTGTIFKVSETNRTRNSQDAFYREARAMLSKLGLEEYEKNFKKGHLTDCTLPLLTDSDLREVNIPPGPRRLILDHIKSLVSGSGAGLAYSFVSQGFKVRLAHALLTAAGSAFVMSGTVYKGNEIIRSRNAQDSFYTEARAMLSKLSLEDYEKNFKKGHLTDYTLPLLTDSDLKEVNIPPGARLLILDHIKRYHKMVNRK</sequence>
<keyword evidence="4 6" id="KW-0472">Membrane</keyword>
<dbReference type="InterPro" id="IPR001660">
    <property type="entry name" value="SAM"/>
</dbReference>
<evidence type="ECO:0000256" key="2">
    <source>
        <dbReference type="ARBA" id="ARBA00022692"/>
    </source>
</evidence>
<dbReference type="PANTHER" id="PTHR14110:SF31">
    <property type="entry name" value="SAM DOMAIN-CONTAINING PROTEIN"/>
    <property type="match status" value="1"/>
</dbReference>
<dbReference type="GO" id="GO:0008320">
    <property type="term" value="F:protein transmembrane transporter activity"/>
    <property type="evidence" value="ECO:0007669"/>
    <property type="project" value="TreeGrafter"/>
</dbReference>